<organism evidence="1 2">
    <name type="scientific">Roseimicrobium gellanilyticum</name>
    <dbReference type="NCBI Taxonomy" id="748857"/>
    <lineage>
        <taxon>Bacteria</taxon>
        <taxon>Pseudomonadati</taxon>
        <taxon>Verrucomicrobiota</taxon>
        <taxon>Verrucomicrobiia</taxon>
        <taxon>Verrucomicrobiales</taxon>
        <taxon>Verrucomicrobiaceae</taxon>
        <taxon>Roseimicrobium</taxon>
    </lineage>
</organism>
<evidence type="ECO:0000313" key="1">
    <source>
        <dbReference type="EMBL" id="RBP40344.1"/>
    </source>
</evidence>
<accession>A0A366HF42</accession>
<evidence type="ECO:0000313" key="2">
    <source>
        <dbReference type="Proteomes" id="UP000253426"/>
    </source>
</evidence>
<proteinExistence type="predicted"/>
<keyword evidence="2" id="KW-1185">Reference proteome</keyword>
<dbReference type="Proteomes" id="UP000253426">
    <property type="component" value="Unassembled WGS sequence"/>
</dbReference>
<dbReference type="AlphaFoldDB" id="A0A366HF42"/>
<dbReference type="EMBL" id="QNRR01000008">
    <property type="protein sequence ID" value="RBP40344.1"/>
    <property type="molecule type" value="Genomic_DNA"/>
</dbReference>
<sequence>MIPAMPPTFRIREDVARATAAFLVQAKSQQAETFSGSLSRSILESPTTSRWSAGPGHHVIVWESRTAHQIIDDLLLLKEQSGGSVSLHGLTLSYVILEWDNLILNAERIRA</sequence>
<gene>
    <name evidence="1" type="ORF">DES53_10850</name>
</gene>
<comment type="caution">
    <text evidence="1">The sequence shown here is derived from an EMBL/GenBank/DDBJ whole genome shotgun (WGS) entry which is preliminary data.</text>
</comment>
<reference evidence="1 2" key="1">
    <citation type="submission" date="2018-06" db="EMBL/GenBank/DDBJ databases">
        <title>Genomic Encyclopedia of Type Strains, Phase IV (KMG-IV): sequencing the most valuable type-strain genomes for metagenomic binning, comparative biology and taxonomic classification.</title>
        <authorList>
            <person name="Goeker M."/>
        </authorList>
    </citation>
    <scope>NUCLEOTIDE SEQUENCE [LARGE SCALE GENOMIC DNA]</scope>
    <source>
        <strain evidence="1 2">DSM 25532</strain>
    </source>
</reference>
<name>A0A366HF42_9BACT</name>
<protein>
    <submittedName>
        <fullName evidence="1">Uncharacterized protein</fullName>
    </submittedName>
</protein>